<dbReference type="Pfam" id="PF21597">
    <property type="entry name" value="TetR_C_43"/>
    <property type="match status" value="1"/>
</dbReference>
<dbReference type="InterPro" id="IPR001647">
    <property type="entry name" value="HTH_TetR"/>
</dbReference>
<dbReference type="GO" id="GO:0003700">
    <property type="term" value="F:DNA-binding transcription factor activity"/>
    <property type="evidence" value="ECO:0007669"/>
    <property type="project" value="TreeGrafter"/>
</dbReference>
<keyword evidence="1" id="KW-0805">Transcription regulation</keyword>
<dbReference type="Pfam" id="PF00440">
    <property type="entry name" value="TetR_N"/>
    <property type="match status" value="1"/>
</dbReference>
<evidence type="ECO:0000256" key="4">
    <source>
        <dbReference type="PROSITE-ProRule" id="PRU00335"/>
    </source>
</evidence>
<name>A0A5N8VTX8_9ACTN</name>
<keyword evidence="7" id="KW-1185">Reference proteome</keyword>
<evidence type="ECO:0000313" key="6">
    <source>
        <dbReference type="EMBL" id="MPY38439.1"/>
    </source>
</evidence>
<dbReference type="OrthoDB" id="9795011at2"/>
<dbReference type="InterPro" id="IPR009057">
    <property type="entry name" value="Homeodomain-like_sf"/>
</dbReference>
<dbReference type="PROSITE" id="PS50977">
    <property type="entry name" value="HTH_TETR_2"/>
    <property type="match status" value="1"/>
</dbReference>
<sequence length="232" mass="26061">MPAEMESASDTARPPLRRDAQRNRDALLAAARDIFSARGLDAPLEQVARRAGMAIGTLYRHFPTRVELLQAIFVHKLRLWHEAAERAAAAEDAWEGFRLYLETTCELLADDRGLGDLASVRLPESAGLDEVQRRIAQLATHIVERAQRQGTLRTDITPEDLAYVVWSHTRIAHATHGIAPDNWRRHLYLMLDAFRADRAHLLPEPPLTGDQLHRSMLRLGGADMCPGEAQEQ</sequence>
<dbReference type="InterPro" id="IPR050109">
    <property type="entry name" value="HTH-type_TetR-like_transc_reg"/>
</dbReference>
<protein>
    <submittedName>
        <fullName evidence="6">TetR/AcrR family transcriptional regulator</fullName>
    </submittedName>
</protein>
<reference evidence="6 7" key="1">
    <citation type="submission" date="2019-07" db="EMBL/GenBank/DDBJ databases">
        <title>New species of Amycolatopsis and Streptomyces.</title>
        <authorList>
            <person name="Duangmal K."/>
            <person name="Teo W.F.A."/>
            <person name="Lipun K."/>
        </authorList>
    </citation>
    <scope>NUCLEOTIDE SEQUENCE [LARGE SCALE GENOMIC DNA]</scope>
    <source>
        <strain evidence="6 7">TISTR 2346</strain>
    </source>
</reference>
<dbReference type="AlphaFoldDB" id="A0A5N8VTX8"/>
<evidence type="ECO:0000313" key="7">
    <source>
        <dbReference type="Proteomes" id="UP000326979"/>
    </source>
</evidence>
<feature type="DNA-binding region" description="H-T-H motif" evidence="4">
    <location>
        <begin position="43"/>
        <end position="62"/>
    </location>
</feature>
<dbReference type="PANTHER" id="PTHR30055">
    <property type="entry name" value="HTH-TYPE TRANSCRIPTIONAL REGULATOR RUTR"/>
    <property type="match status" value="1"/>
</dbReference>
<evidence type="ECO:0000256" key="1">
    <source>
        <dbReference type="ARBA" id="ARBA00023015"/>
    </source>
</evidence>
<proteinExistence type="predicted"/>
<dbReference type="GO" id="GO:0000976">
    <property type="term" value="F:transcription cis-regulatory region binding"/>
    <property type="evidence" value="ECO:0007669"/>
    <property type="project" value="TreeGrafter"/>
</dbReference>
<dbReference type="Gene3D" id="1.10.357.10">
    <property type="entry name" value="Tetracycline Repressor, domain 2"/>
    <property type="match status" value="1"/>
</dbReference>
<dbReference type="Proteomes" id="UP000326979">
    <property type="component" value="Unassembled WGS sequence"/>
</dbReference>
<dbReference type="PRINTS" id="PR00455">
    <property type="entry name" value="HTHTETR"/>
</dbReference>
<evidence type="ECO:0000259" key="5">
    <source>
        <dbReference type="PROSITE" id="PS50977"/>
    </source>
</evidence>
<evidence type="ECO:0000256" key="2">
    <source>
        <dbReference type="ARBA" id="ARBA00023125"/>
    </source>
</evidence>
<dbReference type="EMBL" id="VJZE01000001">
    <property type="protein sequence ID" value="MPY38439.1"/>
    <property type="molecule type" value="Genomic_DNA"/>
</dbReference>
<keyword evidence="3" id="KW-0804">Transcription</keyword>
<dbReference type="SUPFAM" id="SSF48498">
    <property type="entry name" value="Tetracyclin repressor-like, C-terminal domain"/>
    <property type="match status" value="1"/>
</dbReference>
<accession>A0A5N8VTX8</accession>
<feature type="domain" description="HTH tetR-type" evidence="5">
    <location>
        <begin position="21"/>
        <end position="80"/>
    </location>
</feature>
<organism evidence="6 7">
    <name type="scientific">Streptomyces phyllanthi</name>
    <dbReference type="NCBI Taxonomy" id="1803180"/>
    <lineage>
        <taxon>Bacteria</taxon>
        <taxon>Bacillati</taxon>
        <taxon>Actinomycetota</taxon>
        <taxon>Actinomycetes</taxon>
        <taxon>Kitasatosporales</taxon>
        <taxon>Streptomycetaceae</taxon>
        <taxon>Streptomyces</taxon>
    </lineage>
</organism>
<evidence type="ECO:0000256" key="3">
    <source>
        <dbReference type="ARBA" id="ARBA00023163"/>
    </source>
</evidence>
<keyword evidence="2 4" id="KW-0238">DNA-binding</keyword>
<dbReference type="SUPFAM" id="SSF46689">
    <property type="entry name" value="Homeodomain-like"/>
    <property type="match status" value="1"/>
</dbReference>
<dbReference type="InterPro" id="IPR036271">
    <property type="entry name" value="Tet_transcr_reg_TetR-rel_C_sf"/>
</dbReference>
<dbReference type="InterPro" id="IPR049445">
    <property type="entry name" value="TetR_SbtR-like_C"/>
</dbReference>
<dbReference type="RefSeq" id="WP_152779118.1">
    <property type="nucleotide sequence ID" value="NZ_BAABEQ010000021.1"/>
</dbReference>
<comment type="caution">
    <text evidence="6">The sequence shown here is derived from an EMBL/GenBank/DDBJ whole genome shotgun (WGS) entry which is preliminary data.</text>
</comment>
<gene>
    <name evidence="6" type="ORF">FNH04_00195</name>
</gene>
<dbReference type="PANTHER" id="PTHR30055:SF234">
    <property type="entry name" value="HTH-TYPE TRANSCRIPTIONAL REGULATOR BETI"/>
    <property type="match status" value="1"/>
</dbReference>